<feature type="compositionally biased region" description="Low complexity" evidence="1">
    <location>
        <begin position="82"/>
        <end position="93"/>
    </location>
</feature>
<dbReference type="RefSeq" id="XP_023684686.1">
    <property type="nucleotide sequence ID" value="XM_023828918.2"/>
</dbReference>
<evidence type="ECO:0000313" key="3">
    <source>
        <dbReference type="Proteomes" id="UP000261540"/>
    </source>
</evidence>
<dbReference type="RefSeq" id="XP_023684687.1">
    <property type="nucleotide sequence ID" value="XM_023828919.2"/>
</dbReference>
<dbReference type="PANTHER" id="PTHR31025:SF19">
    <property type="entry name" value="SI:CH73-42K18.1-RELATED"/>
    <property type="match status" value="1"/>
</dbReference>
<dbReference type="GeneID" id="111852704"/>
<dbReference type="Proteomes" id="UP000261540">
    <property type="component" value="Unplaced"/>
</dbReference>
<dbReference type="GeneTree" id="ENSGT00950000182912"/>
<evidence type="ECO:0000313" key="2">
    <source>
        <dbReference type="Ensembl" id="ENSPKIP00000030615.1"/>
    </source>
</evidence>
<dbReference type="AlphaFoldDB" id="A0A3B3SJW4"/>
<dbReference type="Ensembl" id="ENSPKIT00000011436.1">
    <property type="protein sequence ID" value="ENSPKIP00000030615.1"/>
    <property type="gene ID" value="ENSPKIG00000011405.1"/>
</dbReference>
<reference evidence="2" key="2">
    <citation type="submission" date="2025-09" db="UniProtKB">
        <authorList>
            <consortium name="Ensembl"/>
        </authorList>
    </citation>
    <scope>IDENTIFICATION</scope>
</reference>
<dbReference type="OrthoDB" id="6512834at2759"/>
<organism evidence="2 3">
    <name type="scientific">Paramormyrops kingsleyae</name>
    <dbReference type="NCBI Taxonomy" id="1676925"/>
    <lineage>
        <taxon>Eukaryota</taxon>
        <taxon>Metazoa</taxon>
        <taxon>Chordata</taxon>
        <taxon>Craniata</taxon>
        <taxon>Vertebrata</taxon>
        <taxon>Euteleostomi</taxon>
        <taxon>Actinopterygii</taxon>
        <taxon>Neopterygii</taxon>
        <taxon>Teleostei</taxon>
        <taxon>Osteoglossocephala</taxon>
        <taxon>Osteoglossomorpha</taxon>
        <taxon>Osteoglossiformes</taxon>
        <taxon>Mormyridae</taxon>
        <taxon>Paramormyrops</taxon>
    </lineage>
</organism>
<proteinExistence type="predicted"/>
<evidence type="ECO:0000256" key="1">
    <source>
        <dbReference type="SAM" id="MobiDB-lite"/>
    </source>
</evidence>
<sequence>MEHFTVRFIINEQNIRKISLDKKPDTLEELKIILRDKFNLEHGFNLMYEDPEFNNALCNLDDIADLPARRATLKLISLLPVASSTPSSTPSLSDDTEILSSPAPTRREKWPEFFDIPNFSADVEYRLRQANLAFRRDKIHTNITRDMKHKILEKLAEQMYKFDAYPDEERIHSVALALISKYPCLTEPGSPNGCSGWKHSLKFKMGNYRTKMRRAGCVDVCINGGKQRVPGIPSKCFRRPKRFEVNYLPGLPDGQNENSLEAERKVLVEEMRKKNRSATAIASKMEQTFPLRRREIVETAPPVQTVMERWPALFTEKQVYAEFNRIATTHLRSDFFDALDRYTPRLITVFKSKRGNVGQTLTELLKKINDGKPDVTAMRSLVLKGLPVLLGDEPDDFYKTCFDSENEEAFTQMSVGVLTSIREDTPQCSPNQLHFDAASTAIVIEGRIVMRDLLNLPQALCLLFGLLYSLHLEYPKSMKNTFSFIQKVMLGLGENKLSPKLQTLKNLLLWPPDLQM</sequence>
<accession>A0A3B3SJW4</accession>
<keyword evidence="3" id="KW-1185">Reference proteome</keyword>
<dbReference type="KEGG" id="pki:111852704"/>
<name>A0A3B3SJW4_9TELE</name>
<feature type="region of interest" description="Disordered" evidence="1">
    <location>
        <begin position="82"/>
        <end position="102"/>
    </location>
</feature>
<protein>
    <submittedName>
        <fullName evidence="2">Uncharacterized LOC111852704</fullName>
    </submittedName>
</protein>
<dbReference type="PANTHER" id="PTHR31025">
    <property type="entry name" value="SI:CH211-196P9.1-RELATED"/>
    <property type="match status" value="1"/>
</dbReference>
<reference evidence="2" key="1">
    <citation type="submission" date="2025-08" db="UniProtKB">
        <authorList>
            <consortium name="Ensembl"/>
        </authorList>
    </citation>
    <scope>IDENTIFICATION</scope>
</reference>